<dbReference type="Proteomes" id="UP000824998">
    <property type="component" value="Unassembled WGS sequence"/>
</dbReference>
<reference evidence="1" key="1">
    <citation type="journal article" date="2021" name="IMA Fungus">
        <title>Genomic characterization of three marine fungi, including Emericellopsis atlantica sp. nov. with signatures of a generalist lifestyle and marine biomass degradation.</title>
        <authorList>
            <person name="Hagestad O.C."/>
            <person name="Hou L."/>
            <person name="Andersen J.H."/>
            <person name="Hansen E.H."/>
            <person name="Altermark B."/>
            <person name="Li C."/>
            <person name="Kuhnert E."/>
            <person name="Cox R.J."/>
            <person name="Crous P.W."/>
            <person name="Spatafora J.W."/>
            <person name="Lail K."/>
            <person name="Amirebrahimi M."/>
            <person name="Lipzen A."/>
            <person name="Pangilinan J."/>
            <person name="Andreopoulos W."/>
            <person name="Hayes R.D."/>
            <person name="Ng V."/>
            <person name="Grigoriev I.V."/>
            <person name="Jackson S.A."/>
            <person name="Sutton T.D.S."/>
            <person name="Dobson A.D.W."/>
            <person name="Rama T."/>
        </authorList>
    </citation>
    <scope>NUCLEOTIDE SEQUENCE</scope>
    <source>
        <strain evidence="1">TRa018bII</strain>
    </source>
</reference>
<gene>
    <name evidence="1" type="ORF">BJ875DRAFT_142007</name>
</gene>
<dbReference type="EMBL" id="MU251384">
    <property type="protein sequence ID" value="KAG9237557.1"/>
    <property type="molecule type" value="Genomic_DNA"/>
</dbReference>
<name>A0A9P7YQI8_9HELO</name>
<proteinExistence type="predicted"/>
<accession>A0A9P7YQI8</accession>
<evidence type="ECO:0000313" key="1">
    <source>
        <dbReference type="EMBL" id="KAG9237557.1"/>
    </source>
</evidence>
<dbReference type="AlphaFoldDB" id="A0A9P7YQI8"/>
<comment type="caution">
    <text evidence="1">The sequence shown here is derived from an EMBL/GenBank/DDBJ whole genome shotgun (WGS) entry which is preliminary data.</text>
</comment>
<sequence length="230" mass="25529">MAQPLIFNTKGPLALEPQTRYIHPPSPTASSFPDASFLSLVKSHVDDRSASRISLSSCAKVHLFKRKDLNINAKELGNAMAGVLTGDVGRKEEFVREVEELVQAALKNGDRSVTLRHPVLSYKLTIHLRVKREDKRCGLWRWKSERLAVCMSVRSLETWGCDEKGESERGLLWGCGRVNNASFLGVGLGWSVDIGGEGKCVYLGKKFGMGRGLWGKEREARCEEEEALLG</sequence>
<protein>
    <submittedName>
        <fullName evidence="1">Uncharacterized protein</fullName>
    </submittedName>
</protein>
<evidence type="ECO:0000313" key="2">
    <source>
        <dbReference type="Proteomes" id="UP000824998"/>
    </source>
</evidence>
<organism evidence="1 2">
    <name type="scientific">Amylocarpus encephaloides</name>
    <dbReference type="NCBI Taxonomy" id="45428"/>
    <lineage>
        <taxon>Eukaryota</taxon>
        <taxon>Fungi</taxon>
        <taxon>Dikarya</taxon>
        <taxon>Ascomycota</taxon>
        <taxon>Pezizomycotina</taxon>
        <taxon>Leotiomycetes</taxon>
        <taxon>Helotiales</taxon>
        <taxon>Helotiales incertae sedis</taxon>
        <taxon>Amylocarpus</taxon>
    </lineage>
</organism>
<keyword evidence="2" id="KW-1185">Reference proteome</keyword>